<keyword evidence="6 7" id="KW-0539">Nucleus</keyword>
<dbReference type="Proteomes" id="UP000326396">
    <property type="component" value="Linkage Group LG6"/>
</dbReference>
<comment type="similarity">
    <text evidence="2 7">Belongs to the NSE4 family.</text>
</comment>
<proteinExistence type="inferred from homology"/>
<keyword evidence="4 7" id="KW-0233">DNA recombination</keyword>
<gene>
    <name evidence="10" type="ORF">E3N88_31820</name>
</gene>
<dbReference type="GO" id="GO:0005634">
    <property type="term" value="C:nucleus"/>
    <property type="evidence" value="ECO:0007669"/>
    <property type="project" value="UniProtKB-SubCell"/>
</dbReference>
<dbReference type="GO" id="GO:0006281">
    <property type="term" value="P:DNA repair"/>
    <property type="evidence" value="ECO:0007669"/>
    <property type="project" value="UniProtKB-UniRule"/>
</dbReference>
<evidence type="ECO:0000256" key="8">
    <source>
        <dbReference type="SAM" id="MobiDB-lite"/>
    </source>
</evidence>
<sequence>MVRIVKGEPSAGNNDVKGVGKRNKVQDDRIEGDDQNNSNGVERRVLRSRYLAVKNLISDKRDDLVKNDSDKFRSIIDEVECLHQLVQKPREQVADAEALLDITNTLMTSVKAHSNEGLTAGDFVSCLLKNFGQLGGSGDEIRNSVKWKDIGTAVSHVFLKGGGSCTMLGPMNSEVKQRKVAQRKQSRPTEKTRPEELAASVTEEKTDTDKNMATMFNVLRMNRSVKLENLVLNRNSFAQTVENLFALSFLAKDGRAEIKVNEEGCHLVSPRNAPAANAVASKEVSYTHFIFRFDFRDWKLMLESVTEGDELMPHRNPTAEPSTVLPTTPIRKLSRNRGLVLQEQTVVEDSPESGDLGSRGDGVCQRKRKFR</sequence>
<keyword evidence="5 7" id="KW-0234">DNA repair</keyword>
<evidence type="ECO:0000313" key="11">
    <source>
        <dbReference type="Proteomes" id="UP000326396"/>
    </source>
</evidence>
<evidence type="ECO:0000259" key="9">
    <source>
        <dbReference type="Pfam" id="PF08743"/>
    </source>
</evidence>
<feature type="region of interest" description="Disordered" evidence="8">
    <location>
        <begin position="175"/>
        <end position="205"/>
    </location>
</feature>
<feature type="region of interest" description="Disordered" evidence="8">
    <location>
        <begin position="342"/>
        <end position="371"/>
    </location>
</feature>
<protein>
    <recommendedName>
        <fullName evidence="7">Non-structural maintenance of chromosomes element 4</fullName>
    </recommendedName>
</protein>
<dbReference type="InterPro" id="IPR014854">
    <property type="entry name" value="Nse4_C"/>
</dbReference>
<comment type="subunit">
    <text evidence="7">Component of the SMC5-SMC6 complex.</text>
</comment>
<evidence type="ECO:0000256" key="5">
    <source>
        <dbReference type="ARBA" id="ARBA00023204"/>
    </source>
</evidence>
<dbReference type="AlphaFoldDB" id="A0A5N6M7Y0"/>
<reference evidence="10 11" key="1">
    <citation type="submission" date="2019-05" db="EMBL/GenBank/DDBJ databases">
        <title>Mikania micrantha, genome provides insights into the molecular mechanism of rapid growth.</title>
        <authorList>
            <person name="Liu B."/>
        </authorList>
    </citation>
    <scope>NUCLEOTIDE SEQUENCE [LARGE SCALE GENOMIC DNA]</scope>
    <source>
        <strain evidence="10">NLD-2019</strain>
        <tissue evidence="10">Leaf</tissue>
    </source>
</reference>
<keyword evidence="3 7" id="KW-0227">DNA damage</keyword>
<dbReference type="Pfam" id="PF08743">
    <property type="entry name" value="Nse4_C"/>
    <property type="match status" value="1"/>
</dbReference>
<dbReference type="PANTHER" id="PTHR16140">
    <property type="entry name" value="NON-STRUCTURAL MAINTENANCE OF CHROMOSOMES ELEMENT 4"/>
    <property type="match status" value="1"/>
</dbReference>
<accession>A0A5N6M7Y0</accession>
<comment type="subcellular location">
    <subcellularLocation>
        <location evidence="1 7">Nucleus</location>
    </subcellularLocation>
</comment>
<dbReference type="EMBL" id="SZYD01000016">
    <property type="protein sequence ID" value="KAD3336301.1"/>
    <property type="molecule type" value="Genomic_DNA"/>
</dbReference>
<keyword evidence="11" id="KW-1185">Reference proteome</keyword>
<evidence type="ECO:0000256" key="4">
    <source>
        <dbReference type="ARBA" id="ARBA00023172"/>
    </source>
</evidence>
<comment type="caution">
    <text evidence="10">The sequence shown here is derived from an EMBL/GenBank/DDBJ whole genome shotgun (WGS) entry which is preliminary data.</text>
</comment>
<dbReference type="InterPro" id="IPR027786">
    <property type="entry name" value="Nse4/EID"/>
</dbReference>
<feature type="region of interest" description="Disordered" evidence="8">
    <location>
        <begin position="1"/>
        <end position="41"/>
    </location>
</feature>
<name>A0A5N6M7Y0_9ASTR</name>
<evidence type="ECO:0000256" key="1">
    <source>
        <dbReference type="ARBA" id="ARBA00004123"/>
    </source>
</evidence>
<comment type="function">
    <text evidence="7">Component of the SMC5-SMC6 complex, that promotes sister chromatid alignment after DNA damage and facilitates double-stranded DNA breaks (DSBs) repair via homologous recombination between sister chromatids.</text>
</comment>
<dbReference type="PANTHER" id="PTHR16140:SF0">
    <property type="entry name" value="NON-STRUCTURAL MAINTENANCE OF CHROMOSOMES ELEMENT 4"/>
    <property type="match status" value="1"/>
</dbReference>
<evidence type="ECO:0000256" key="7">
    <source>
        <dbReference type="RuleBase" id="RU365071"/>
    </source>
</evidence>
<evidence type="ECO:0000256" key="6">
    <source>
        <dbReference type="ARBA" id="ARBA00023242"/>
    </source>
</evidence>
<feature type="domain" description="Non-structural maintenance of chromosome element 4 C-terminal" evidence="9">
    <location>
        <begin position="225"/>
        <end position="310"/>
    </location>
</feature>
<feature type="compositionally biased region" description="Basic and acidic residues" evidence="8">
    <location>
        <begin position="187"/>
        <end position="205"/>
    </location>
</feature>
<organism evidence="10 11">
    <name type="scientific">Mikania micrantha</name>
    <name type="common">bitter vine</name>
    <dbReference type="NCBI Taxonomy" id="192012"/>
    <lineage>
        <taxon>Eukaryota</taxon>
        <taxon>Viridiplantae</taxon>
        <taxon>Streptophyta</taxon>
        <taxon>Embryophyta</taxon>
        <taxon>Tracheophyta</taxon>
        <taxon>Spermatophyta</taxon>
        <taxon>Magnoliopsida</taxon>
        <taxon>eudicotyledons</taxon>
        <taxon>Gunneridae</taxon>
        <taxon>Pentapetalae</taxon>
        <taxon>asterids</taxon>
        <taxon>campanulids</taxon>
        <taxon>Asterales</taxon>
        <taxon>Asteraceae</taxon>
        <taxon>Asteroideae</taxon>
        <taxon>Heliantheae alliance</taxon>
        <taxon>Eupatorieae</taxon>
        <taxon>Mikania</taxon>
    </lineage>
</organism>
<dbReference type="GO" id="GO:0030915">
    <property type="term" value="C:Smc5-Smc6 complex"/>
    <property type="evidence" value="ECO:0007669"/>
    <property type="project" value="UniProtKB-UniRule"/>
</dbReference>
<evidence type="ECO:0000256" key="3">
    <source>
        <dbReference type="ARBA" id="ARBA00022763"/>
    </source>
</evidence>
<evidence type="ECO:0000313" key="10">
    <source>
        <dbReference type="EMBL" id="KAD3336301.1"/>
    </source>
</evidence>
<dbReference type="GO" id="GO:0006310">
    <property type="term" value="P:DNA recombination"/>
    <property type="evidence" value="ECO:0007669"/>
    <property type="project" value="UniProtKB-UniRule"/>
</dbReference>
<evidence type="ECO:0000256" key="2">
    <source>
        <dbReference type="ARBA" id="ARBA00008997"/>
    </source>
</evidence>
<dbReference type="OrthoDB" id="361242at2759"/>